<protein>
    <submittedName>
        <fullName evidence="5">BZIP domain-containing protein</fullName>
    </submittedName>
</protein>
<dbReference type="AlphaFoldDB" id="A0A183THW2"/>
<sequence length="208" mass="23710">MLLEGTDGFYEQQNRKDQGQDNSTWPMMGSMFFNARTLEVDQHTHLQDGGCQNKSTAFMVSENKRKDSNAGERICSDVEQSASQRGRDSRKEESPQSAFSTYSDPSLSDREPSAEACKRLKNNAASRRSRACRKQRFQFMQMQVKQLNISNSGLRKSLRELDRLLIEAKEILLQQATKSPNSTVQQDNQTFAYLNMVRSSSFNSETNL</sequence>
<feature type="domain" description="BZIP" evidence="2">
    <location>
        <begin position="117"/>
        <end position="161"/>
    </location>
</feature>
<feature type="region of interest" description="Disordered" evidence="1">
    <location>
        <begin position="1"/>
        <end position="28"/>
    </location>
</feature>
<evidence type="ECO:0000313" key="4">
    <source>
        <dbReference type="Proteomes" id="UP000275846"/>
    </source>
</evidence>
<reference evidence="5" key="1">
    <citation type="submission" date="2016-06" db="UniProtKB">
        <authorList>
            <consortium name="WormBaseParasite"/>
        </authorList>
    </citation>
    <scope>IDENTIFICATION</scope>
</reference>
<dbReference type="OrthoDB" id="6276794at2759"/>
<dbReference type="Gene3D" id="1.20.5.170">
    <property type="match status" value="1"/>
</dbReference>
<feature type="compositionally biased region" description="Polar residues" evidence="1">
    <location>
        <begin position="95"/>
        <end position="106"/>
    </location>
</feature>
<dbReference type="STRING" id="70667.A0A183THW2"/>
<feature type="compositionally biased region" description="Basic and acidic residues" evidence="1">
    <location>
        <begin position="63"/>
        <end position="76"/>
    </location>
</feature>
<dbReference type="SUPFAM" id="SSF57959">
    <property type="entry name" value="Leucine zipper domain"/>
    <property type="match status" value="1"/>
</dbReference>
<evidence type="ECO:0000313" key="5">
    <source>
        <dbReference type="WBParaSite" id="SSLN_0001666801-mRNA-1"/>
    </source>
</evidence>
<dbReference type="EMBL" id="UYSU01040618">
    <property type="protein sequence ID" value="VDM02446.1"/>
    <property type="molecule type" value="Genomic_DNA"/>
</dbReference>
<evidence type="ECO:0000313" key="3">
    <source>
        <dbReference type="EMBL" id="VDM02446.1"/>
    </source>
</evidence>
<name>A0A183THW2_SCHSO</name>
<evidence type="ECO:0000256" key="1">
    <source>
        <dbReference type="SAM" id="MobiDB-lite"/>
    </source>
</evidence>
<dbReference type="InterPro" id="IPR046347">
    <property type="entry name" value="bZIP_sf"/>
</dbReference>
<reference evidence="3 4" key="2">
    <citation type="submission" date="2018-11" db="EMBL/GenBank/DDBJ databases">
        <authorList>
            <consortium name="Pathogen Informatics"/>
        </authorList>
    </citation>
    <scope>NUCLEOTIDE SEQUENCE [LARGE SCALE GENOMIC DNA]</scope>
    <source>
        <strain evidence="3 4">NST_G2</strain>
    </source>
</reference>
<gene>
    <name evidence="3" type="ORF">SSLN_LOCUS16060</name>
</gene>
<organism evidence="5">
    <name type="scientific">Schistocephalus solidus</name>
    <name type="common">Tapeworm</name>
    <dbReference type="NCBI Taxonomy" id="70667"/>
    <lineage>
        <taxon>Eukaryota</taxon>
        <taxon>Metazoa</taxon>
        <taxon>Spiralia</taxon>
        <taxon>Lophotrochozoa</taxon>
        <taxon>Platyhelminthes</taxon>
        <taxon>Cestoda</taxon>
        <taxon>Eucestoda</taxon>
        <taxon>Diphyllobothriidea</taxon>
        <taxon>Diphyllobothriidae</taxon>
        <taxon>Schistocephalus</taxon>
    </lineage>
</organism>
<feature type="compositionally biased region" description="Basic and acidic residues" evidence="1">
    <location>
        <begin position="85"/>
        <end position="94"/>
    </location>
</feature>
<accession>A0A183THW2</accession>
<dbReference type="Pfam" id="PF07716">
    <property type="entry name" value="bZIP_2"/>
    <property type="match status" value="1"/>
</dbReference>
<dbReference type="GO" id="GO:0003700">
    <property type="term" value="F:DNA-binding transcription factor activity"/>
    <property type="evidence" value="ECO:0007669"/>
    <property type="project" value="InterPro"/>
</dbReference>
<feature type="region of interest" description="Disordered" evidence="1">
    <location>
        <begin position="63"/>
        <end position="113"/>
    </location>
</feature>
<dbReference type="InterPro" id="IPR004827">
    <property type="entry name" value="bZIP"/>
</dbReference>
<keyword evidence="4" id="KW-1185">Reference proteome</keyword>
<dbReference type="WBParaSite" id="SSLN_0001666801-mRNA-1">
    <property type="protein sequence ID" value="SSLN_0001666801-mRNA-1"/>
    <property type="gene ID" value="SSLN_0001666801"/>
</dbReference>
<proteinExistence type="predicted"/>
<dbReference type="Proteomes" id="UP000275846">
    <property type="component" value="Unassembled WGS sequence"/>
</dbReference>
<evidence type="ECO:0000259" key="2">
    <source>
        <dbReference type="Pfam" id="PF07716"/>
    </source>
</evidence>